<reference evidence="1 2" key="2">
    <citation type="submission" date="2010-03" db="EMBL/GenBank/DDBJ databases">
        <authorList>
            <person name="Pajon A."/>
        </authorList>
    </citation>
    <scope>NUCLEOTIDE SEQUENCE [LARGE SCALE GENOMIC DNA]</scope>
    <source>
        <strain evidence="1 2">SGP1</strain>
    </source>
</reference>
<accession>A0AB94IXS1</accession>
<evidence type="ECO:0000313" key="1">
    <source>
        <dbReference type="EMBL" id="CBL28586.1"/>
    </source>
</evidence>
<proteinExistence type="predicted"/>
<sequence>MAVGLEYEAPKPAEAFLESISGPEPFLELLHRVAFDWECTGNAYLEVARSRKGQIGELYHVHAQTVFSRVRENRLVGYVQETDGTVEFAAFGARDGRNELFAFRRYTPLSTWYGLPEWVAALEALRLDQEKKSFYAAFFRNYAVPSLAVVLTGAEFDEETEKTIREGFKQVKGVDNAHKTMLLSVPFENSKIEFQRLTAELKDMPFDKLSQATREEILAAHGVPPRLVGIVTAGQLGGGSEMEGQMLSFIEMKVRPRMKYLENRINLLLRDAGLPEEFRLKGITPSIPKEQADAKTGDTDKAVVEAEILKGLDLLGGL</sequence>
<organism evidence="1 2">
    <name type="scientific">Fretibacterium fastidiosum</name>
    <dbReference type="NCBI Taxonomy" id="651822"/>
    <lineage>
        <taxon>Bacteria</taxon>
        <taxon>Thermotogati</taxon>
        <taxon>Synergistota</taxon>
        <taxon>Synergistia</taxon>
        <taxon>Synergistales</taxon>
        <taxon>Aminobacteriaceae</taxon>
        <taxon>Fretibacterium</taxon>
    </lineage>
</organism>
<dbReference type="RefSeq" id="WP_015556733.1">
    <property type="nucleotide sequence ID" value="NC_021038.1"/>
</dbReference>
<dbReference type="AlphaFoldDB" id="A0AB94IXS1"/>
<dbReference type="Pfam" id="PF04860">
    <property type="entry name" value="Phage_portal"/>
    <property type="match status" value="1"/>
</dbReference>
<evidence type="ECO:0000313" key="2">
    <source>
        <dbReference type="Proteomes" id="UP000008957"/>
    </source>
</evidence>
<dbReference type="InterPro" id="IPR006944">
    <property type="entry name" value="Phage/GTA_portal"/>
</dbReference>
<protein>
    <submittedName>
        <fullName evidence="1">Bacteriophage capsid portal protein</fullName>
    </submittedName>
</protein>
<reference evidence="2" key="1">
    <citation type="submission" date="2010-03" db="EMBL/GenBank/DDBJ databases">
        <title>The genome sequence of Synergistetes sp. SGP1.</title>
        <authorList>
            <consortium name="metaHIT consortium -- http://www.metahit.eu/"/>
            <person name="Pajon A."/>
            <person name="Turner K."/>
            <person name="Parkhill J."/>
            <person name="Wade W."/>
            <person name="Vartoukian S."/>
        </authorList>
    </citation>
    <scope>NUCLEOTIDE SEQUENCE [LARGE SCALE GENOMIC DNA]</scope>
    <source>
        <strain evidence="2">SGP1</strain>
    </source>
</reference>
<gene>
    <name evidence="1" type="ORF">SY1_16010</name>
</gene>
<dbReference type="KEGG" id="sbr:SY1_16010"/>
<name>A0AB94IXS1_9BACT</name>
<dbReference type="Proteomes" id="UP000008957">
    <property type="component" value="Chromosome"/>
</dbReference>
<dbReference type="EMBL" id="FP929056">
    <property type="protein sequence ID" value="CBL28586.1"/>
    <property type="molecule type" value="Genomic_DNA"/>
</dbReference>
<keyword evidence="2" id="KW-1185">Reference proteome</keyword>